<dbReference type="InterPro" id="IPR025098">
    <property type="entry name" value="DUF4013"/>
</dbReference>
<evidence type="ECO:0000256" key="1">
    <source>
        <dbReference type="ARBA" id="ARBA00022692"/>
    </source>
</evidence>
<dbReference type="AlphaFoldDB" id="A0A2Z5PD90"/>
<evidence type="ECO:0000256" key="3">
    <source>
        <dbReference type="ARBA" id="ARBA00023136"/>
    </source>
</evidence>
<evidence type="ECO:0000313" key="6">
    <source>
        <dbReference type="Proteomes" id="UP000264208"/>
    </source>
</evidence>
<reference evidence="5 6" key="1">
    <citation type="submission" date="2009-06" db="EMBL/GenBank/DDBJ databases">
        <title>Molecular Evidence for Microbiologically Influenced Corrosion from genome of Methanogen.</title>
        <authorList>
            <person name="Ito N."/>
            <person name="Tsurumaru H."/>
            <person name="Shimizu A."/>
            <person name="Harada T."/>
            <person name="Hosoyama A."/>
            <person name="Horikawa H."/>
            <person name="Wakai S."/>
            <person name="Sasaki K."/>
            <person name="Nishijima K."/>
            <person name="Ataku H."/>
            <person name="Yamazaki J."/>
            <person name="Mise M."/>
            <person name="Yamazaki S."/>
            <person name="Tanikawa S."/>
            <person name="Harayama S."/>
            <person name="Fujita N."/>
        </authorList>
    </citation>
    <scope>NUCLEOTIDE SEQUENCE [LARGE SCALE GENOMIC DNA]</scope>
    <source>
        <strain evidence="6">KA1 ( NBRC 102054)</strain>
    </source>
</reference>
<sequence>MKIFKILSFPFFGFKMSVNEIYTNYIKGPALDVFSNPKNLIFGSTVHFLSSIFILFSFLSLFVFFVILGSTITAESNFLIDIFKNNLNLTIDVLLIISGAVFGFFFIFSILLTFLINGYWLKTIKYTMNSQNIPDWTGVLGLLKYGVIYTIGLFIIGIIFQSPFYMILLAQIVLNLPDLGILSNLPYVCSFLSWVYIPLGTLNYIEKNKFLALFNVKKSFKRYSKEYINYLVASFLLIGIYSIFELLIGYLIELVIDKVVANPNLITDPNFLSWQIFWIPALYVNSFVCFTIFLWLSRGIGTYYNISTGRNDVLTK</sequence>
<dbReference type="Proteomes" id="UP000264208">
    <property type="component" value="Chromosome"/>
</dbReference>
<feature type="transmembrane region" description="Helical" evidence="4">
    <location>
        <begin position="48"/>
        <end position="73"/>
    </location>
</feature>
<proteinExistence type="predicted"/>
<keyword evidence="1 4" id="KW-0812">Transmembrane</keyword>
<evidence type="ECO:0000256" key="4">
    <source>
        <dbReference type="SAM" id="Phobius"/>
    </source>
</evidence>
<accession>A0A2Z5PD90</accession>
<dbReference type="Pfam" id="PF13197">
    <property type="entry name" value="DUF4013"/>
    <property type="match status" value="1"/>
</dbReference>
<feature type="transmembrane region" description="Helical" evidence="4">
    <location>
        <begin position="185"/>
        <end position="206"/>
    </location>
</feature>
<gene>
    <name evidence="5" type="ORF">MMKA1_08520</name>
</gene>
<protein>
    <recommendedName>
        <fullName evidence="7">Glycerophosphoryl diester phosphodiesterase membrane domain-containing protein</fullName>
    </recommendedName>
</protein>
<dbReference type="KEGG" id="mmak:MMKA1_08520"/>
<feature type="transmembrane region" description="Helical" evidence="4">
    <location>
        <begin position="227"/>
        <end position="252"/>
    </location>
</feature>
<feature type="transmembrane region" description="Helical" evidence="4">
    <location>
        <begin position="142"/>
        <end position="165"/>
    </location>
</feature>
<feature type="transmembrane region" description="Helical" evidence="4">
    <location>
        <begin position="93"/>
        <end position="121"/>
    </location>
</feature>
<dbReference type="SUPFAM" id="SSF90123">
    <property type="entry name" value="ABC transporter transmembrane region"/>
    <property type="match status" value="1"/>
</dbReference>
<dbReference type="GO" id="GO:0016020">
    <property type="term" value="C:membrane"/>
    <property type="evidence" value="ECO:0007669"/>
    <property type="project" value="InterPro"/>
</dbReference>
<organism evidence="5 6">
    <name type="scientific">Methanococcus maripaludis KA1</name>
    <dbReference type="NCBI Taxonomy" id="637914"/>
    <lineage>
        <taxon>Archaea</taxon>
        <taxon>Methanobacteriati</taxon>
        <taxon>Methanobacteriota</taxon>
        <taxon>Methanomada group</taxon>
        <taxon>Methanococci</taxon>
        <taxon>Methanococcales</taxon>
        <taxon>Methanococcaceae</taxon>
        <taxon>Methanococcus</taxon>
    </lineage>
</organism>
<evidence type="ECO:0000256" key="2">
    <source>
        <dbReference type="ARBA" id="ARBA00022989"/>
    </source>
</evidence>
<keyword evidence="2 4" id="KW-1133">Transmembrane helix</keyword>
<dbReference type="GO" id="GO:0005524">
    <property type="term" value="F:ATP binding"/>
    <property type="evidence" value="ECO:0007669"/>
    <property type="project" value="InterPro"/>
</dbReference>
<feature type="transmembrane region" description="Helical" evidence="4">
    <location>
        <begin position="272"/>
        <end position="296"/>
    </location>
</feature>
<evidence type="ECO:0000313" key="5">
    <source>
        <dbReference type="EMBL" id="BAP60969.1"/>
    </source>
</evidence>
<keyword evidence="3 4" id="KW-0472">Membrane</keyword>
<name>A0A2Z5PD90_METMI</name>
<dbReference type="EMBL" id="AP011526">
    <property type="protein sequence ID" value="BAP60969.1"/>
    <property type="molecule type" value="Genomic_DNA"/>
</dbReference>
<dbReference type="InterPro" id="IPR036640">
    <property type="entry name" value="ABC1_TM_sf"/>
</dbReference>
<evidence type="ECO:0008006" key="7">
    <source>
        <dbReference type="Google" id="ProtNLM"/>
    </source>
</evidence>